<evidence type="ECO:0000313" key="1">
    <source>
        <dbReference type="EMBL" id="CAF0796411.1"/>
    </source>
</evidence>
<keyword evidence="3" id="KW-1185">Reference proteome</keyword>
<dbReference type="Proteomes" id="UP000663852">
    <property type="component" value="Unassembled WGS sequence"/>
</dbReference>
<accession>A0A813SFQ3</accession>
<dbReference type="OrthoDB" id="10052919at2759"/>
<evidence type="ECO:0000313" key="4">
    <source>
        <dbReference type="Proteomes" id="UP000663852"/>
    </source>
</evidence>
<sequence>MKQQRIKTKKNKDILNVQLELKCSCPPLTNHSNIQFSRRYLQCHSAMPVRALRLFIESTLPYSRMIKISMYDANDRLLKDSERLCSLRQTLSATNYIPVYFTLLNTVTSFANCSCISPPIECEPSSTIIQSSVIEQILSTCTVITRPISTADIFRPLPTESNIALDPTTIDQIMMEYGEICPSLPNLKRCSSIQDYSMDVPLDLSLKNRAIQWITT</sequence>
<reference evidence="1" key="1">
    <citation type="submission" date="2021-02" db="EMBL/GenBank/DDBJ databases">
        <authorList>
            <person name="Nowell W R."/>
        </authorList>
    </citation>
    <scope>NUCLEOTIDE SEQUENCE</scope>
</reference>
<gene>
    <name evidence="1" type="ORF">EDS130_LOCUS4617</name>
    <name evidence="2" type="ORF">XAT740_LOCUS43145</name>
</gene>
<comment type="caution">
    <text evidence="1">The sequence shown here is derived from an EMBL/GenBank/DDBJ whole genome shotgun (WGS) entry which is preliminary data.</text>
</comment>
<name>A0A813SFQ3_ADIRI</name>
<evidence type="ECO:0000313" key="2">
    <source>
        <dbReference type="EMBL" id="CAF1554427.1"/>
    </source>
</evidence>
<dbReference type="EMBL" id="CAJNOR010005267">
    <property type="protein sequence ID" value="CAF1554427.1"/>
    <property type="molecule type" value="Genomic_DNA"/>
</dbReference>
<dbReference type="EMBL" id="CAJNOJ010000012">
    <property type="protein sequence ID" value="CAF0796411.1"/>
    <property type="molecule type" value="Genomic_DNA"/>
</dbReference>
<dbReference type="Gene3D" id="3.10.20.90">
    <property type="entry name" value="Phosphatidylinositol 3-kinase Catalytic Subunit, Chain A, domain 1"/>
    <property type="match status" value="1"/>
</dbReference>
<protein>
    <submittedName>
        <fullName evidence="1">Uncharacterized protein</fullName>
    </submittedName>
</protein>
<dbReference type="Proteomes" id="UP000663828">
    <property type="component" value="Unassembled WGS sequence"/>
</dbReference>
<organism evidence="1 4">
    <name type="scientific">Adineta ricciae</name>
    <name type="common">Rotifer</name>
    <dbReference type="NCBI Taxonomy" id="249248"/>
    <lineage>
        <taxon>Eukaryota</taxon>
        <taxon>Metazoa</taxon>
        <taxon>Spiralia</taxon>
        <taxon>Gnathifera</taxon>
        <taxon>Rotifera</taxon>
        <taxon>Eurotatoria</taxon>
        <taxon>Bdelloidea</taxon>
        <taxon>Adinetida</taxon>
        <taxon>Adinetidae</taxon>
        <taxon>Adineta</taxon>
    </lineage>
</organism>
<evidence type="ECO:0000313" key="3">
    <source>
        <dbReference type="Proteomes" id="UP000663828"/>
    </source>
</evidence>
<dbReference type="AlphaFoldDB" id="A0A813SFQ3"/>
<proteinExistence type="predicted"/>